<dbReference type="EMBL" id="CP037900">
    <property type="protein sequence ID" value="QBP09195.1"/>
    <property type="molecule type" value="Genomic_DNA"/>
</dbReference>
<proteinExistence type="predicted"/>
<accession>A0A482IIN5</accession>
<protein>
    <submittedName>
        <fullName evidence="1">Uncharacterized protein</fullName>
    </submittedName>
</protein>
<reference evidence="1 2" key="1">
    <citation type="submission" date="2019-03" db="EMBL/GenBank/DDBJ databases">
        <title>Comparative insights into the high quality Complete genome sequence of highly metal resistant Cupriavidus metallidurans strain BS1 isolated from a gold-copper mine.</title>
        <authorList>
            <person name="Mazhar H.S."/>
            <person name="Rensing C."/>
        </authorList>
    </citation>
    <scope>NUCLEOTIDE SEQUENCE [LARGE SCALE GENOMIC DNA]</scope>
    <source>
        <strain evidence="1 2">BS1</strain>
    </source>
</reference>
<sequence length="67" mass="7495">MNRDAEPFVRCCECCRAFRRRDDGLPICLTPARSYADVGAQRIALAGANARNRCAMYAPIDNLETDE</sequence>
<organism evidence="1 2">
    <name type="scientific">Cupriavidus metallidurans</name>
    <dbReference type="NCBI Taxonomy" id="119219"/>
    <lineage>
        <taxon>Bacteria</taxon>
        <taxon>Pseudomonadati</taxon>
        <taxon>Pseudomonadota</taxon>
        <taxon>Betaproteobacteria</taxon>
        <taxon>Burkholderiales</taxon>
        <taxon>Burkholderiaceae</taxon>
        <taxon>Cupriavidus</taxon>
    </lineage>
</organism>
<dbReference type="RefSeq" id="WP_017515960.1">
    <property type="nucleotide sequence ID" value="NZ_CP037900.1"/>
</dbReference>
<gene>
    <name evidence="1" type="ORF">DDF84_005170</name>
</gene>
<evidence type="ECO:0000313" key="1">
    <source>
        <dbReference type="EMBL" id="QBP09195.1"/>
    </source>
</evidence>
<dbReference type="Proteomes" id="UP000253772">
    <property type="component" value="Chromosome c1"/>
</dbReference>
<dbReference type="AlphaFoldDB" id="A0A482IIN5"/>
<evidence type="ECO:0000313" key="2">
    <source>
        <dbReference type="Proteomes" id="UP000253772"/>
    </source>
</evidence>
<name>A0A482IIN5_9BURK</name>